<comment type="caution">
    <text evidence="4">The sequence shown here is derived from an EMBL/GenBank/DDBJ whole genome shotgun (WGS) entry which is preliminary data.</text>
</comment>
<evidence type="ECO:0000313" key="4">
    <source>
        <dbReference type="EMBL" id="MDR7364386.1"/>
    </source>
</evidence>
<feature type="domain" description="HTH deoR-type" evidence="3">
    <location>
        <begin position="7"/>
        <end position="62"/>
    </location>
</feature>
<dbReference type="InterPro" id="IPR057727">
    <property type="entry name" value="WCX_dom"/>
</dbReference>
<evidence type="ECO:0000256" key="2">
    <source>
        <dbReference type="ARBA" id="ARBA00023163"/>
    </source>
</evidence>
<dbReference type="InterPro" id="IPR028349">
    <property type="entry name" value="PafC-like"/>
</dbReference>
<keyword evidence="1" id="KW-0805">Transcription regulation</keyword>
<dbReference type="EMBL" id="JAVDYG010000001">
    <property type="protein sequence ID" value="MDR7364386.1"/>
    <property type="molecule type" value="Genomic_DNA"/>
</dbReference>
<dbReference type="InterPro" id="IPR001034">
    <property type="entry name" value="DeoR_HTH"/>
</dbReference>
<reference evidence="4 5" key="1">
    <citation type="submission" date="2023-07" db="EMBL/GenBank/DDBJ databases">
        <title>Sequencing the genomes of 1000 actinobacteria strains.</title>
        <authorList>
            <person name="Klenk H.-P."/>
        </authorList>
    </citation>
    <scope>NUCLEOTIDE SEQUENCE [LARGE SCALE GENOMIC DNA]</scope>
    <source>
        <strain evidence="4 5">DSM 19426</strain>
    </source>
</reference>
<sequence>MTTSTDQIERLLALVPYLQRKGEVSVAEAAARFKVSERVIERDLSVLMMCGLPGLLPGEIIDFDFEALEDDRVIRIRDAEFLTRPLRLGNLEAVALVAALRALREGSGEAEREVVDRTLAKISAAVGGVAETVRVEPLVSQAERDLADRLGGAVQSRRQVRLQHASAVRDEVTTRVVDPVAVSAAEGHLYLDAWDHRSGEQRLFRLDRVVGAEVLETTVENEAAAQDLSRGAFRPDETAPRAVVRVAASAAWVGEYYPVEHAEPVTEGPFAGGLDLTLPLGDADWLVGLLLGIGGEAVVVDPPQLEERVREAARRALAAYS</sequence>
<dbReference type="RefSeq" id="WP_310306000.1">
    <property type="nucleotide sequence ID" value="NZ_BAAAPS010000005.1"/>
</dbReference>
<dbReference type="PROSITE" id="PS52050">
    <property type="entry name" value="WYL"/>
    <property type="match status" value="1"/>
</dbReference>
<dbReference type="Pfam" id="PF13280">
    <property type="entry name" value="WYL"/>
    <property type="match status" value="1"/>
</dbReference>
<proteinExistence type="predicted"/>
<protein>
    <submittedName>
        <fullName evidence="4">Proteasome accessory factor C</fullName>
    </submittedName>
</protein>
<dbReference type="InterPro" id="IPR051534">
    <property type="entry name" value="CBASS_pafABC_assoc_protein"/>
</dbReference>
<dbReference type="PIRSF" id="PIRSF016838">
    <property type="entry name" value="PafC"/>
    <property type="match status" value="1"/>
</dbReference>
<dbReference type="Pfam" id="PF19187">
    <property type="entry name" value="HTH_PafC"/>
    <property type="match status" value="1"/>
</dbReference>
<dbReference type="InterPro" id="IPR043839">
    <property type="entry name" value="PafC_HTH"/>
</dbReference>
<dbReference type="Proteomes" id="UP001183648">
    <property type="component" value="Unassembled WGS sequence"/>
</dbReference>
<dbReference type="PANTHER" id="PTHR34580:SF1">
    <property type="entry name" value="PROTEIN PAFC"/>
    <property type="match status" value="1"/>
</dbReference>
<dbReference type="PANTHER" id="PTHR34580">
    <property type="match status" value="1"/>
</dbReference>
<keyword evidence="4" id="KW-0647">Proteasome</keyword>
<dbReference type="GO" id="GO:0000502">
    <property type="term" value="C:proteasome complex"/>
    <property type="evidence" value="ECO:0007669"/>
    <property type="project" value="UniProtKB-KW"/>
</dbReference>
<dbReference type="InterPro" id="IPR026881">
    <property type="entry name" value="WYL_dom"/>
</dbReference>
<keyword evidence="5" id="KW-1185">Reference proteome</keyword>
<evidence type="ECO:0000256" key="1">
    <source>
        <dbReference type="ARBA" id="ARBA00023015"/>
    </source>
</evidence>
<organism evidence="4 5">
    <name type="scientific">Nocardioides marmoribigeumensis</name>
    <dbReference type="NCBI Taxonomy" id="433649"/>
    <lineage>
        <taxon>Bacteria</taxon>
        <taxon>Bacillati</taxon>
        <taxon>Actinomycetota</taxon>
        <taxon>Actinomycetes</taxon>
        <taxon>Propionibacteriales</taxon>
        <taxon>Nocardioidaceae</taxon>
        <taxon>Nocardioides</taxon>
    </lineage>
</organism>
<evidence type="ECO:0000259" key="3">
    <source>
        <dbReference type="PROSITE" id="PS51000"/>
    </source>
</evidence>
<gene>
    <name evidence="4" type="ORF">J2S63_003939</name>
</gene>
<name>A0ABU2C154_9ACTN</name>
<evidence type="ECO:0000313" key="5">
    <source>
        <dbReference type="Proteomes" id="UP001183648"/>
    </source>
</evidence>
<dbReference type="Pfam" id="PF25583">
    <property type="entry name" value="WCX"/>
    <property type="match status" value="1"/>
</dbReference>
<keyword evidence="2" id="KW-0804">Transcription</keyword>
<accession>A0ABU2C154</accession>
<dbReference type="PROSITE" id="PS51000">
    <property type="entry name" value="HTH_DEOR_2"/>
    <property type="match status" value="1"/>
</dbReference>